<evidence type="ECO:0000313" key="2">
    <source>
        <dbReference type="EMBL" id="QIA69927.1"/>
    </source>
</evidence>
<organism evidence="2 3">
    <name type="scientific">Spiroplasma citri</name>
    <dbReference type="NCBI Taxonomy" id="2133"/>
    <lineage>
        <taxon>Bacteria</taxon>
        <taxon>Bacillati</taxon>
        <taxon>Mycoplasmatota</taxon>
        <taxon>Mollicutes</taxon>
        <taxon>Entomoplasmatales</taxon>
        <taxon>Spiroplasmataceae</taxon>
        <taxon>Spiroplasma</taxon>
    </lineage>
</organism>
<gene>
    <name evidence="2" type="ORF">GL298_10885</name>
</gene>
<dbReference type="Pfam" id="PF03318">
    <property type="entry name" value="ETX_MTX2"/>
    <property type="match status" value="1"/>
</dbReference>
<reference evidence="2 3" key="1">
    <citation type="submission" date="2019-11" db="EMBL/GenBank/DDBJ databases">
        <title>Whole genome sequencing and comparative genomics analyses of five strains of Spiroplasma citri.</title>
        <authorList>
            <person name="Yokomi R."/>
            <person name="Chen J."/>
            <person name="Rattner R."/>
            <person name="Vidalakis G."/>
        </authorList>
    </citation>
    <scope>NUCLEOTIDE SEQUENCE [LARGE SCALE GENOMIC DNA]</scope>
    <source>
        <strain evidence="2 3">BR12</strain>
        <plasmid evidence="3">pscpbr12-2</plasmid>
    </source>
</reference>
<dbReference type="CDD" id="cd20223">
    <property type="entry name" value="PFM_epsilon-toxin-like"/>
    <property type="match status" value="1"/>
</dbReference>
<sequence length="339" mass="39134">MIYMKKLLSLIGTGMLAVSAVAPLVANTTYEPKTTDQLTLSYTEQQIKNDELPIPNAGNWDLSTGPGYFAYFWYSLFYLDEGFFIKNTDYYLANATDASYFLYSNEFNWNCHSFWWDDSLQEKWMLDTNNGIVNISEIKNQSKSELDHSHDILINKTDIEQNLSTSSYSHQRTVGHSLKLGMKLSTIIDIDAYVLDTKISVEISAEGTWTDTVTDTYNAPSQNVSVPANSEIDVDYFFYKTVDQVDTWIYKKYNLDQNLYIVFPFSDHMSWVGIFTAKDLFDKMKQYENTDWIFNIENGYVQKKDGNFYIKTTIPISYENDGTEFDVIVGPEKPLKEDI</sequence>
<feature type="signal peptide" evidence="1">
    <location>
        <begin position="1"/>
        <end position="22"/>
    </location>
</feature>
<accession>A0AAJ4JZ95</accession>
<dbReference type="EMBL" id="CP046370">
    <property type="protein sequence ID" value="QIA69927.1"/>
    <property type="molecule type" value="Genomic_DNA"/>
</dbReference>
<proteinExistence type="predicted"/>
<geneLocation type="plasmid" evidence="3">
    <name>pscpbr12-2</name>
</geneLocation>
<keyword evidence="1" id="KW-0732">Signal</keyword>
<evidence type="ECO:0000313" key="3">
    <source>
        <dbReference type="Proteomes" id="UP000464735"/>
    </source>
</evidence>
<feature type="chain" id="PRO_5042572242" evidence="1">
    <location>
        <begin position="23"/>
        <end position="339"/>
    </location>
</feature>
<keyword evidence="2" id="KW-0614">Plasmid</keyword>
<dbReference type="AlphaFoldDB" id="A0AAJ4JZ95"/>
<evidence type="ECO:0000256" key="1">
    <source>
        <dbReference type="SAM" id="SignalP"/>
    </source>
</evidence>
<protein>
    <submittedName>
        <fullName evidence="2">Uncharacterized protein</fullName>
    </submittedName>
</protein>
<dbReference type="Proteomes" id="UP000464735">
    <property type="component" value="Plasmid pScpBR12-2"/>
</dbReference>
<dbReference type="SUPFAM" id="SSF56973">
    <property type="entry name" value="Aerolisin/ETX pore-forming domain"/>
    <property type="match status" value="1"/>
</dbReference>
<name>A0AAJ4JZ95_SPICI</name>
<dbReference type="InterPro" id="IPR004991">
    <property type="entry name" value="Aerolysin-like"/>
</dbReference>
<dbReference type="Gene3D" id="2.170.15.10">
    <property type="entry name" value="Proaerolysin, chain A, domain 3"/>
    <property type="match status" value="1"/>
</dbReference>